<evidence type="ECO:0000256" key="1">
    <source>
        <dbReference type="SAM" id="MobiDB-lite"/>
    </source>
</evidence>
<feature type="compositionally biased region" description="Basic residues" evidence="1">
    <location>
        <begin position="21"/>
        <end position="36"/>
    </location>
</feature>
<evidence type="ECO:0000313" key="3">
    <source>
        <dbReference type="EMBL" id="GCE37842.1"/>
    </source>
</evidence>
<evidence type="ECO:0000259" key="2">
    <source>
        <dbReference type="Pfam" id="PF20720"/>
    </source>
</evidence>
<organism evidence="3 4">
    <name type="scientific">Rhodococcus wratislaviensis</name>
    <name type="common">Tsukamurella wratislaviensis</name>
    <dbReference type="NCBI Taxonomy" id="44752"/>
    <lineage>
        <taxon>Bacteria</taxon>
        <taxon>Bacillati</taxon>
        <taxon>Actinomycetota</taxon>
        <taxon>Actinomycetes</taxon>
        <taxon>Mycobacteriales</taxon>
        <taxon>Nocardiaceae</taxon>
        <taxon>Rhodococcus</taxon>
    </lineage>
</organism>
<evidence type="ECO:0000313" key="4">
    <source>
        <dbReference type="Proteomes" id="UP000287519"/>
    </source>
</evidence>
<dbReference type="AlphaFoldDB" id="A0A402C2Q4"/>
<name>A0A402C2Q4_RHOWR</name>
<feature type="region of interest" description="Disordered" evidence="1">
    <location>
        <begin position="786"/>
        <end position="826"/>
    </location>
</feature>
<reference evidence="3 4" key="1">
    <citation type="submission" date="2018-11" db="EMBL/GenBank/DDBJ databases">
        <title>Microbial catabolism of amino acid.</title>
        <authorList>
            <person name="Hibi M."/>
            <person name="Ogawa J."/>
        </authorList>
    </citation>
    <scope>NUCLEOTIDE SEQUENCE [LARGE SCALE GENOMIC DNA]</scope>
    <source>
        <strain evidence="3 4">C31-06</strain>
    </source>
</reference>
<protein>
    <recommendedName>
        <fullName evidence="2">Novel STAND NTPase 3 domain-containing protein</fullName>
    </recommendedName>
</protein>
<feature type="compositionally biased region" description="Low complexity" evidence="1">
    <location>
        <begin position="802"/>
        <end position="816"/>
    </location>
</feature>
<gene>
    <name evidence="3" type="ORF">Rhow_000726</name>
</gene>
<comment type="caution">
    <text evidence="3">The sequence shown here is derived from an EMBL/GenBank/DDBJ whole genome shotgun (WGS) entry which is preliminary data.</text>
</comment>
<sequence>MPSLPRSHSREPLRRTDPRPRVQHRLRRHRSTRRTPHPTTSATQRHSLEPPRGGLSVLVKSASMTEPDYELHKLGWRAFQDLCGVVLQEVLGQTFTAFADTNDAGQDGAFHGHWAVPGDAAVSELEGFVSTAMPVVVQCKFSVVPSGTLAPSDLDAELAKIEDLHARGLCDGYMVLTNLRVTGRTQAWFVEEVRKRGVTAASILPGPWICTQIEKNWNLRRYVPRVYGLGDLTSILDERRMRQARALLTSLTRELETFVPTSAYRNASDAITDHGFVLLLGEPASGKSTIAAMLCMTALDNWQCDVMRVAGPEKLLAHWNPDDSRQMFWIDDAFGSIRHEPHLTEAWVRRMPEVMAAVSHGARVLMTSRDYIYREAYPRMKEYAFPRLREQQVVIDITKLSASEKEQMLYNHLKAGDQPAAVLDGWRQHLRAVAAVARFQPEVARRLSLQDFVPAAGLRGESQLVGYFEHPNRFLVDVLDGLDPAQTAALAAVYLSGGELLAPFVPDSRLSAAVIALGATVAETSRSFAAIEGTFLSQVVRADGNTVWRFHHPTIREGFAASVARDISTLSVYLEGMTTEELVSELDCGGPNQRGTLVRVPPAMYPRIVPRVPVPDRREWSGSPRAWFLRTRCSDEFLRLWAEAHRDALPDMAVFGMMVDAMWEPYVLSRLNEAGAVPADIRRRAVERIVEYSVDDLDPAWADSALDGLFTVEERADLLRRVEQEVLPNLEQRIDDHVYSLGSDMSKDEAFQTPRDYVAAIRSAFPERQDVLERCGRAEAYIDDWAYNEDEAEPPAERSGLAAPARPASAEIASARDPFEDVAAGH</sequence>
<feature type="domain" description="Novel STAND NTPase 3" evidence="2">
    <location>
        <begin position="258"/>
        <end position="414"/>
    </location>
</feature>
<accession>A0A402C2Q4</accession>
<dbReference type="Proteomes" id="UP000287519">
    <property type="component" value="Unassembled WGS sequence"/>
</dbReference>
<proteinExistence type="predicted"/>
<dbReference type="InterPro" id="IPR049050">
    <property type="entry name" value="nSTAND3"/>
</dbReference>
<feature type="region of interest" description="Disordered" evidence="1">
    <location>
        <begin position="1"/>
        <end position="54"/>
    </location>
</feature>
<feature type="compositionally biased region" description="Basic and acidic residues" evidence="1">
    <location>
        <begin position="8"/>
        <end position="20"/>
    </location>
</feature>
<keyword evidence="4" id="KW-1185">Reference proteome</keyword>
<dbReference type="EMBL" id="BHYM01000013">
    <property type="protein sequence ID" value="GCE37842.1"/>
    <property type="molecule type" value="Genomic_DNA"/>
</dbReference>
<dbReference type="Pfam" id="PF20720">
    <property type="entry name" value="nSTAND3"/>
    <property type="match status" value="1"/>
</dbReference>